<dbReference type="Pfam" id="PF04204">
    <property type="entry name" value="HTS"/>
    <property type="match status" value="1"/>
</dbReference>
<evidence type="ECO:0000256" key="6">
    <source>
        <dbReference type="ARBA" id="ARBA00049043"/>
    </source>
</evidence>
<feature type="binding site" evidence="7">
    <location>
        <position position="249"/>
    </location>
    <ligand>
        <name>substrate</name>
    </ligand>
</feature>
<feature type="site" description="Important for acyl-CoA specificity" evidence="7">
    <location>
        <position position="111"/>
    </location>
</feature>
<comment type="function">
    <text evidence="7">Transfers an acetyl group from acetyl-CoA to L-homoserine, forming acetyl-L-homoserine.</text>
</comment>
<dbReference type="Gene3D" id="3.40.50.880">
    <property type="match status" value="1"/>
</dbReference>
<feature type="active site" description="Proton acceptor" evidence="7">
    <location>
        <position position="235"/>
    </location>
</feature>
<dbReference type="PIRSF" id="PIRSF000450">
    <property type="entry name" value="H_ser_succinyltr"/>
    <property type="match status" value="1"/>
</dbReference>
<comment type="caution">
    <text evidence="7">Lacks conserved residue(s) required for the propagation of feature annotation.</text>
</comment>
<accession>A0ABS7DR49</accession>
<comment type="pathway">
    <text evidence="7">Amino-acid biosynthesis; L-methionine biosynthesis via de novo pathway; O-acetyl-L-homoserine from L-homoserine: step 1/1.</text>
</comment>
<keyword evidence="9" id="KW-1185">Reference proteome</keyword>
<evidence type="ECO:0000256" key="3">
    <source>
        <dbReference type="ARBA" id="ARBA00022679"/>
    </source>
</evidence>
<comment type="subcellular location">
    <subcellularLocation>
        <location evidence="7">Cytoplasm</location>
    </subcellularLocation>
</comment>
<dbReference type="EMBL" id="JAGFNZ010000006">
    <property type="protein sequence ID" value="MBW7573774.1"/>
    <property type="molecule type" value="Genomic_DNA"/>
</dbReference>
<dbReference type="GO" id="GO:0008899">
    <property type="term" value="F:homoserine O-succinyltransferase activity"/>
    <property type="evidence" value="ECO:0007669"/>
    <property type="project" value="UniProtKB-EC"/>
</dbReference>
<dbReference type="SUPFAM" id="SSF52317">
    <property type="entry name" value="Class I glutamine amidotransferase-like"/>
    <property type="match status" value="1"/>
</dbReference>
<dbReference type="InterPro" id="IPR029062">
    <property type="entry name" value="Class_I_gatase-like"/>
</dbReference>
<proteinExistence type="inferred from homology"/>
<evidence type="ECO:0000256" key="7">
    <source>
        <dbReference type="HAMAP-Rule" id="MF_00295"/>
    </source>
</evidence>
<feature type="active site" evidence="7">
    <location>
        <position position="237"/>
    </location>
</feature>
<gene>
    <name evidence="8" type="primary">metA</name>
    <name evidence="7" type="synonym">metAA</name>
    <name evidence="8" type="ORF">J5W02_13240</name>
</gene>
<dbReference type="PANTHER" id="PTHR20919">
    <property type="entry name" value="HOMOSERINE O-SUCCINYLTRANSFERASE"/>
    <property type="match status" value="1"/>
</dbReference>
<feature type="active site" description="Acyl-thioester intermediate" evidence="7">
    <location>
        <position position="142"/>
    </location>
</feature>
<comment type="catalytic activity">
    <reaction evidence="6 7">
        <text>L-homoserine + acetyl-CoA = O-acetyl-L-homoserine + CoA</text>
        <dbReference type="Rhea" id="RHEA:13701"/>
        <dbReference type="ChEBI" id="CHEBI:57287"/>
        <dbReference type="ChEBI" id="CHEBI:57288"/>
        <dbReference type="ChEBI" id="CHEBI:57476"/>
        <dbReference type="ChEBI" id="CHEBI:57716"/>
        <dbReference type="EC" id="2.3.1.31"/>
    </reaction>
</comment>
<dbReference type="HAMAP" id="MF_00295">
    <property type="entry name" value="MetA_acyltransf"/>
    <property type="match status" value="1"/>
</dbReference>
<feature type="site" description="Important for substrate specificity" evidence="7">
    <location>
        <position position="192"/>
    </location>
</feature>
<keyword evidence="2 7" id="KW-0028">Amino-acid biosynthesis</keyword>
<evidence type="ECO:0000313" key="8">
    <source>
        <dbReference type="EMBL" id="MBW7573774.1"/>
    </source>
</evidence>
<evidence type="ECO:0000256" key="2">
    <source>
        <dbReference type="ARBA" id="ARBA00022605"/>
    </source>
</evidence>
<dbReference type="Proteomes" id="UP000719942">
    <property type="component" value="Unassembled WGS sequence"/>
</dbReference>
<comment type="similarity">
    <text evidence="7">Belongs to the MetA family.</text>
</comment>
<keyword evidence="5 7" id="KW-0012">Acyltransferase</keyword>
<sequence>MPIKIQENLPAVEVLESENIFVMTQQRAITQDIRPLKIVILNLMPTKIDTETQLLRLLGNSPLQVDVELMQMATHVSKNTSSSHLNTFYKTFDDLKDDKFDGMIITGAPVENLPFEEVDYWEELCKIMAWSKRNVYSTLHICWGAQAGLYYHFGVPKYQLPEKLSGVFLHRLLDCRHPLVRGFDDNFFSPHSRNTEVRIEDIEKIEELIVLTASEEAGVHIIARKNGRQFFVTGHLEYDCNTLAHEYFRDLKKGIQPNIPKHYFPNDDVTREPPFVWRSHANLLFINWLNYYVYQQTPYDLKDLTDN</sequence>
<evidence type="ECO:0000256" key="4">
    <source>
        <dbReference type="ARBA" id="ARBA00023167"/>
    </source>
</evidence>
<keyword evidence="1 7" id="KW-0963">Cytoplasm</keyword>
<evidence type="ECO:0000256" key="5">
    <source>
        <dbReference type="ARBA" id="ARBA00023315"/>
    </source>
</evidence>
<evidence type="ECO:0000313" key="9">
    <source>
        <dbReference type="Proteomes" id="UP000719942"/>
    </source>
</evidence>
<feature type="binding site" evidence="7">
    <location>
        <position position="163"/>
    </location>
    <ligand>
        <name>substrate</name>
    </ligand>
</feature>
<feature type="binding site" evidence="7">
    <location>
        <position position="192"/>
    </location>
    <ligand>
        <name>substrate</name>
    </ligand>
</feature>
<dbReference type="CDD" id="cd03131">
    <property type="entry name" value="GATase1_HTS"/>
    <property type="match status" value="1"/>
</dbReference>
<dbReference type="InterPro" id="IPR005697">
    <property type="entry name" value="HST_MetA"/>
</dbReference>
<comment type="caution">
    <text evidence="8">The sequence shown here is derived from an EMBL/GenBank/DDBJ whole genome shotgun (WGS) entry which is preliminary data.</text>
</comment>
<keyword evidence="4 7" id="KW-0486">Methionine biosynthesis</keyword>
<dbReference type="NCBIfam" id="TIGR01001">
    <property type="entry name" value="metA"/>
    <property type="match status" value="1"/>
</dbReference>
<evidence type="ECO:0000256" key="1">
    <source>
        <dbReference type="ARBA" id="ARBA00022490"/>
    </source>
</evidence>
<protein>
    <recommendedName>
        <fullName evidence="7">Homoserine O-acetyltransferase</fullName>
        <shortName evidence="7">HAT</shortName>
        <ecNumber evidence="7">2.3.1.31</ecNumber>
    </recommendedName>
    <alternativeName>
        <fullName evidence="7">Homoserine transacetylase</fullName>
        <shortName evidence="7">HTA</shortName>
    </alternativeName>
</protein>
<dbReference type="EC" id="2.3.1.31" evidence="7"/>
<dbReference type="InterPro" id="IPR033752">
    <property type="entry name" value="MetA_family"/>
</dbReference>
<dbReference type="RefSeq" id="WP_219966187.1">
    <property type="nucleotide sequence ID" value="NZ_JAGFNZ010000006.1"/>
</dbReference>
<reference evidence="8 9" key="1">
    <citation type="submission" date="2021-03" db="EMBL/GenBank/DDBJ databases">
        <title>Caproiciproducens sp. nov. isolated from feces of cow.</title>
        <authorList>
            <person name="Choi J.-Y."/>
        </authorList>
    </citation>
    <scope>NUCLEOTIDE SEQUENCE [LARGE SCALE GENOMIC DNA]</scope>
    <source>
        <strain evidence="8 9">AGMB10547</strain>
    </source>
</reference>
<keyword evidence="3 7" id="KW-0808">Transferase</keyword>
<organism evidence="8 9">
    <name type="scientific">Caproiciproducens faecalis</name>
    <dbReference type="NCBI Taxonomy" id="2820301"/>
    <lineage>
        <taxon>Bacteria</taxon>
        <taxon>Bacillati</taxon>
        <taxon>Bacillota</taxon>
        <taxon>Clostridia</taxon>
        <taxon>Eubacteriales</taxon>
        <taxon>Acutalibacteraceae</taxon>
        <taxon>Caproiciproducens</taxon>
    </lineage>
</organism>
<name>A0ABS7DR49_9FIRM</name>
<dbReference type="PANTHER" id="PTHR20919:SF0">
    <property type="entry name" value="HOMOSERINE O-SUCCINYLTRANSFERASE"/>
    <property type="match status" value="1"/>
</dbReference>